<dbReference type="GeneID" id="68291906"/>
<keyword evidence="4" id="KW-1185">Reference proteome</keyword>
<protein>
    <recommendedName>
        <fullName evidence="5">Tat pathway signal sequence</fullName>
    </recommendedName>
</protein>
<evidence type="ECO:0000256" key="2">
    <source>
        <dbReference type="SAM" id="Phobius"/>
    </source>
</evidence>
<dbReference type="EMBL" id="BOLY01000004">
    <property type="protein sequence ID" value="GIZ43090.1"/>
    <property type="molecule type" value="Genomic_DNA"/>
</dbReference>
<evidence type="ECO:0008006" key="5">
    <source>
        <dbReference type="Google" id="ProtNLM"/>
    </source>
</evidence>
<dbReference type="PANTHER" id="PTHR33365:SF14">
    <property type="entry name" value="TAT PATHWAY SIGNAL SEQUENCE"/>
    <property type="match status" value="1"/>
</dbReference>
<keyword evidence="2" id="KW-0812">Transmembrane</keyword>
<sequence>MLDYTRIEHQTLMDDQRHSKSGTDVNEADEHEPFMTEDKFYTRANLVSKPTLYRITFWPRMNAAAVVLAMALVAASIFGTIRWERGWSNAPNFRPQWSPMYDLVDIPVVEKTLDPFIPWKAGHPDQVYSRDPAPEVDEAWEKISHSMTWIPLTAKDAIRMGKDPEALIVFPGDDRRYLSTQDTLHQLHCLNYLRKGLIHNYHYYWGKKWGFWPPFSLVRHLTHCVDILRQHLMCNADMELYTYNWRVGETIKWPDFGVRKTCRDFNALLTYLSESQQPDLAEIYRNITKPADANELPVPLGVQEYITEETYINEAGTYLNPIPGLGDKDYCLG</sequence>
<keyword evidence="2" id="KW-0472">Membrane</keyword>
<feature type="transmembrane region" description="Helical" evidence="2">
    <location>
        <begin position="63"/>
        <end position="83"/>
    </location>
</feature>
<reference evidence="3 4" key="1">
    <citation type="submission" date="2021-01" db="EMBL/GenBank/DDBJ databases">
        <title>Cercospora kikuchii MAFF 305040 whole genome shotgun sequence.</title>
        <authorList>
            <person name="Kashiwa T."/>
            <person name="Suzuki T."/>
        </authorList>
    </citation>
    <scope>NUCLEOTIDE SEQUENCE [LARGE SCALE GENOMIC DNA]</scope>
    <source>
        <strain evidence="3 4">MAFF 305040</strain>
    </source>
</reference>
<dbReference type="GO" id="GO:0043386">
    <property type="term" value="P:mycotoxin biosynthetic process"/>
    <property type="evidence" value="ECO:0007669"/>
    <property type="project" value="InterPro"/>
</dbReference>
<dbReference type="Pfam" id="PF11807">
    <property type="entry name" value="UstYa"/>
    <property type="match status" value="1"/>
</dbReference>
<name>A0A9P3CNU8_9PEZI</name>
<dbReference type="PANTHER" id="PTHR33365">
    <property type="entry name" value="YALI0B05434P"/>
    <property type="match status" value="1"/>
</dbReference>
<proteinExistence type="inferred from homology"/>
<evidence type="ECO:0000313" key="4">
    <source>
        <dbReference type="Proteomes" id="UP000825890"/>
    </source>
</evidence>
<organism evidence="3 4">
    <name type="scientific">Cercospora kikuchii</name>
    <dbReference type="NCBI Taxonomy" id="84275"/>
    <lineage>
        <taxon>Eukaryota</taxon>
        <taxon>Fungi</taxon>
        <taxon>Dikarya</taxon>
        <taxon>Ascomycota</taxon>
        <taxon>Pezizomycotina</taxon>
        <taxon>Dothideomycetes</taxon>
        <taxon>Dothideomycetidae</taxon>
        <taxon>Mycosphaerellales</taxon>
        <taxon>Mycosphaerellaceae</taxon>
        <taxon>Cercospora</taxon>
    </lineage>
</organism>
<dbReference type="Proteomes" id="UP000825890">
    <property type="component" value="Unassembled WGS sequence"/>
</dbReference>
<evidence type="ECO:0000256" key="1">
    <source>
        <dbReference type="ARBA" id="ARBA00035112"/>
    </source>
</evidence>
<keyword evidence="2" id="KW-1133">Transmembrane helix</keyword>
<accession>A0A9P3CNU8</accession>
<dbReference type="RefSeq" id="XP_044657577.1">
    <property type="nucleotide sequence ID" value="XM_044801642.1"/>
</dbReference>
<comment type="similarity">
    <text evidence="1">Belongs to the ustYa family.</text>
</comment>
<comment type="caution">
    <text evidence="3">The sequence shown here is derived from an EMBL/GenBank/DDBJ whole genome shotgun (WGS) entry which is preliminary data.</text>
</comment>
<dbReference type="InterPro" id="IPR021765">
    <property type="entry name" value="UstYa-like"/>
</dbReference>
<gene>
    <name evidence="3" type="ORF">CKM354_000633100</name>
</gene>
<dbReference type="AlphaFoldDB" id="A0A9P3CNU8"/>
<dbReference type="OrthoDB" id="3644465at2759"/>
<evidence type="ECO:0000313" key="3">
    <source>
        <dbReference type="EMBL" id="GIZ43090.1"/>
    </source>
</evidence>